<dbReference type="OrthoDB" id="536948at2759"/>
<feature type="disulfide bond" evidence="8">
    <location>
        <begin position="54"/>
        <end position="118"/>
    </location>
</feature>
<sequence length="468" mass="51957">MKSRRHFLTLVSFLLTLPVSSQNEGLRIRLAGPGSTRCSGRVEIYKNNSWGTICDNKWSHSDAKVVCRRLGCGRTVEASVAARFGRGTGKIWLNNLECLGEERFLSDCKHKEYGENDCSHSKDAGVICELIKLTRGDRCSGKVVIYHQKQWGTVCDNSWDLKDAEVVCRHLNCGTAMAATQGTRFGQPNGKIKIWLDRVACSGSEDSLTECLHSGFGKTDCSHRKDAGVVCSASLPKPSISVYPYSVVSWGQNVSITCSISDEHKGETFILKRSPGSFREMEKSSSNSATFKIHTVDFDHEGLYQCQYERNISNEMFSSALSDPVRLSVTVPLSLLLSSIAGGSLLLLLLVLVVYLGRMRRRGKAKQPGALSLSQLSVTARNKFEDDTNHEYMNFDSGEINKELTEEVGKVADDAYEKPERDDDHLYDVVGPSNLDVKSKEVCASVEENRDDMVEDDENDYVDVTLPF</sequence>
<dbReference type="SMART" id="SM00202">
    <property type="entry name" value="SR"/>
    <property type="match status" value="2"/>
</dbReference>
<feature type="domain" description="SRCR" evidence="11">
    <location>
        <begin position="28"/>
        <end position="129"/>
    </location>
</feature>
<dbReference type="GO" id="GO:0005886">
    <property type="term" value="C:plasma membrane"/>
    <property type="evidence" value="ECO:0007669"/>
    <property type="project" value="TreeGrafter"/>
</dbReference>
<keyword evidence="3 10" id="KW-0732">Signal</keyword>
<dbReference type="Gene3D" id="3.10.250.10">
    <property type="entry name" value="SRCR-like domain"/>
    <property type="match status" value="2"/>
</dbReference>
<dbReference type="FunFam" id="3.10.250.10:FF:000002">
    <property type="entry name" value="Scavenger receptor cysteine-rich type 1 protein M130"/>
    <property type="match status" value="1"/>
</dbReference>
<feature type="transmembrane region" description="Helical" evidence="9">
    <location>
        <begin position="333"/>
        <end position="356"/>
    </location>
</feature>
<dbReference type="PROSITE" id="PS50287">
    <property type="entry name" value="SRCR_2"/>
    <property type="match status" value="2"/>
</dbReference>
<feature type="domain" description="SRCR" evidence="11">
    <location>
        <begin position="131"/>
        <end position="232"/>
    </location>
</feature>
<dbReference type="PRINTS" id="PR00258">
    <property type="entry name" value="SPERACTRCPTR"/>
</dbReference>
<dbReference type="PANTHER" id="PTHR48071:SF15">
    <property type="entry name" value="SRCR DOMAIN-CONTAINING PROTEIN"/>
    <property type="match status" value="1"/>
</dbReference>
<comment type="subcellular location">
    <subcellularLocation>
        <location evidence="1">Secreted</location>
    </subcellularLocation>
</comment>
<evidence type="ECO:0000256" key="9">
    <source>
        <dbReference type="SAM" id="Phobius"/>
    </source>
</evidence>
<dbReference type="FunFam" id="2.60.40.10:FF:000049">
    <property type="entry name" value="Leukocyte immunoglobulin-like receptor subfamily B member 1"/>
    <property type="match status" value="1"/>
</dbReference>
<evidence type="ECO:0008006" key="15">
    <source>
        <dbReference type="Google" id="ProtNLM"/>
    </source>
</evidence>
<dbReference type="SUPFAM" id="SSF56487">
    <property type="entry name" value="SRCR-like"/>
    <property type="match status" value="2"/>
</dbReference>
<feature type="chain" id="PRO_5040316419" description="Deleted in malignant brain tumors 1 protein-like" evidence="10">
    <location>
        <begin position="22"/>
        <end position="468"/>
    </location>
</feature>
<organism evidence="13 14">
    <name type="scientific">Pleuronectes platessa</name>
    <name type="common">European plaice</name>
    <dbReference type="NCBI Taxonomy" id="8262"/>
    <lineage>
        <taxon>Eukaryota</taxon>
        <taxon>Metazoa</taxon>
        <taxon>Chordata</taxon>
        <taxon>Craniata</taxon>
        <taxon>Vertebrata</taxon>
        <taxon>Euteleostomi</taxon>
        <taxon>Actinopterygii</taxon>
        <taxon>Neopterygii</taxon>
        <taxon>Teleostei</taxon>
        <taxon>Neoteleostei</taxon>
        <taxon>Acanthomorphata</taxon>
        <taxon>Carangaria</taxon>
        <taxon>Pleuronectiformes</taxon>
        <taxon>Pleuronectoidei</taxon>
        <taxon>Pleuronectidae</taxon>
        <taxon>Pleuronectes</taxon>
    </lineage>
</organism>
<dbReference type="SUPFAM" id="SSF48726">
    <property type="entry name" value="Immunoglobulin"/>
    <property type="match status" value="1"/>
</dbReference>
<evidence type="ECO:0000313" key="13">
    <source>
        <dbReference type="EMBL" id="CAB1452049.1"/>
    </source>
</evidence>
<evidence type="ECO:0000256" key="3">
    <source>
        <dbReference type="ARBA" id="ARBA00022729"/>
    </source>
</evidence>
<dbReference type="InterPro" id="IPR036179">
    <property type="entry name" value="Ig-like_dom_sf"/>
</dbReference>
<dbReference type="PANTHER" id="PTHR48071">
    <property type="entry name" value="SRCR DOMAIN-CONTAINING PROTEIN"/>
    <property type="match status" value="1"/>
</dbReference>
<evidence type="ECO:0000259" key="11">
    <source>
        <dbReference type="PROSITE" id="PS50287"/>
    </source>
</evidence>
<dbReference type="InterPro" id="IPR013783">
    <property type="entry name" value="Ig-like_fold"/>
</dbReference>
<dbReference type="InterPro" id="IPR001190">
    <property type="entry name" value="SRCR"/>
</dbReference>
<keyword evidence="9" id="KW-0472">Membrane</keyword>
<feature type="disulfide bond" evidence="8">
    <location>
        <begin position="67"/>
        <end position="128"/>
    </location>
</feature>
<evidence type="ECO:0000259" key="12">
    <source>
        <dbReference type="PROSITE" id="PS50835"/>
    </source>
</evidence>
<proteinExistence type="predicted"/>
<keyword evidence="4" id="KW-0677">Repeat</keyword>
<comment type="caution">
    <text evidence="8">Lacks conserved residue(s) required for the propagation of feature annotation.</text>
</comment>
<dbReference type="FunFam" id="3.10.250.10:FF:000001">
    <property type="entry name" value="Lysyl oxidase 4 isoform X1"/>
    <property type="match status" value="1"/>
</dbReference>
<dbReference type="Pfam" id="PF13927">
    <property type="entry name" value="Ig_3"/>
    <property type="match status" value="1"/>
</dbReference>
<keyword evidence="6" id="KW-0325">Glycoprotein</keyword>
<keyword evidence="7" id="KW-0393">Immunoglobulin domain</keyword>
<dbReference type="EMBL" id="CADEAL010004114">
    <property type="protein sequence ID" value="CAB1452049.1"/>
    <property type="molecule type" value="Genomic_DNA"/>
</dbReference>
<gene>
    <name evidence="13" type="ORF">PLEPLA_LOCUS39788</name>
</gene>
<name>A0A9N7VM46_PLEPL</name>
<keyword evidence="5 8" id="KW-1015">Disulfide bond</keyword>
<accession>A0A9N7VM46</accession>
<feature type="domain" description="Ig-like" evidence="12">
    <location>
        <begin position="238"/>
        <end position="322"/>
    </location>
</feature>
<dbReference type="InterPro" id="IPR007110">
    <property type="entry name" value="Ig-like_dom"/>
</dbReference>
<dbReference type="GO" id="GO:0031638">
    <property type="term" value="P:zymogen activation"/>
    <property type="evidence" value="ECO:0007669"/>
    <property type="project" value="TreeGrafter"/>
</dbReference>
<dbReference type="AlphaFoldDB" id="A0A9N7VM46"/>
<dbReference type="PROSITE" id="PS50835">
    <property type="entry name" value="IG_LIKE"/>
    <property type="match status" value="1"/>
</dbReference>
<reference evidence="13" key="1">
    <citation type="submission" date="2020-03" db="EMBL/GenBank/DDBJ databases">
        <authorList>
            <person name="Weist P."/>
        </authorList>
    </citation>
    <scope>NUCLEOTIDE SEQUENCE</scope>
</reference>
<dbReference type="PROSITE" id="PS00420">
    <property type="entry name" value="SRCR_1"/>
    <property type="match status" value="1"/>
</dbReference>
<protein>
    <recommendedName>
        <fullName evidence="15">Deleted in malignant brain tumors 1 protein-like</fullName>
    </recommendedName>
</protein>
<evidence type="ECO:0000313" key="14">
    <source>
        <dbReference type="Proteomes" id="UP001153269"/>
    </source>
</evidence>
<keyword evidence="9" id="KW-0812">Transmembrane</keyword>
<dbReference type="InterPro" id="IPR036772">
    <property type="entry name" value="SRCR-like_dom_sf"/>
</dbReference>
<dbReference type="GO" id="GO:0004252">
    <property type="term" value="F:serine-type endopeptidase activity"/>
    <property type="evidence" value="ECO:0007669"/>
    <property type="project" value="TreeGrafter"/>
</dbReference>
<feature type="disulfide bond" evidence="8">
    <location>
        <begin position="201"/>
        <end position="211"/>
    </location>
</feature>
<dbReference type="Proteomes" id="UP001153269">
    <property type="component" value="Unassembled WGS sequence"/>
</dbReference>
<keyword evidence="14" id="KW-1185">Reference proteome</keyword>
<dbReference type="Gene3D" id="2.60.40.10">
    <property type="entry name" value="Immunoglobulins"/>
    <property type="match status" value="1"/>
</dbReference>
<evidence type="ECO:0000256" key="8">
    <source>
        <dbReference type="PROSITE-ProRule" id="PRU00196"/>
    </source>
</evidence>
<evidence type="ECO:0000256" key="4">
    <source>
        <dbReference type="ARBA" id="ARBA00022737"/>
    </source>
</evidence>
<evidence type="ECO:0000256" key="6">
    <source>
        <dbReference type="ARBA" id="ARBA00023180"/>
    </source>
</evidence>
<dbReference type="Pfam" id="PF00530">
    <property type="entry name" value="SRCR"/>
    <property type="match status" value="2"/>
</dbReference>
<dbReference type="GO" id="GO:0005615">
    <property type="term" value="C:extracellular space"/>
    <property type="evidence" value="ECO:0007669"/>
    <property type="project" value="TreeGrafter"/>
</dbReference>
<comment type="caution">
    <text evidence="13">The sequence shown here is derived from an EMBL/GenBank/DDBJ whole genome shotgun (WGS) entry which is preliminary data.</text>
</comment>
<evidence type="ECO:0000256" key="10">
    <source>
        <dbReference type="SAM" id="SignalP"/>
    </source>
</evidence>
<feature type="disulfide bond" evidence="8">
    <location>
        <begin position="98"/>
        <end position="108"/>
    </location>
</feature>
<feature type="signal peptide" evidence="10">
    <location>
        <begin position="1"/>
        <end position="21"/>
    </location>
</feature>
<keyword evidence="2" id="KW-0964">Secreted</keyword>
<keyword evidence="9" id="KW-1133">Transmembrane helix</keyword>
<evidence type="ECO:0000256" key="2">
    <source>
        <dbReference type="ARBA" id="ARBA00022525"/>
    </source>
</evidence>
<evidence type="ECO:0000256" key="7">
    <source>
        <dbReference type="ARBA" id="ARBA00023319"/>
    </source>
</evidence>
<evidence type="ECO:0000256" key="1">
    <source>
        <dbReference type="ARBA" id="ARBA00004613"/>
    </source>
</evidence>
<evidence type="ECO:0000256" key="5">
    <source>
        <dbReference type="ARBA" id="ARBA00023157"/>
    </source>
</evidence>